<organism evidence="4 5">
    <name type="scientific">Gordonia terrae</name>
    <dbReference type="NCBI Taxonomy" id="2055"/>
    <lineage>
        <taxon>Bacteria</taxon>
        <taxon>Bacillati</taxon>
        <taxon>Actinomycetota</taxon>
        <taxon>Actinomycetes</taxon>
        <taxon>Mycobacteriales</taxon>
        <taxon>Gordoniaceae</taxon>
        <taxon>Gordonia</taxon>
    </lineage>
</organism>
<dbReference type="KEGG" id="gta:BCM27_22445"/>
<dbReference type="Pfam" id="PF13561">
    <property type="entry name" value="adh_short_C2"/>
    <property type="match status" value="1"/>
</dbReference>
<dbReference type="InterPro" id="IPR002347">
    <property type="entry name" value="SDR_fam"/>
</dbReference>
<dbReference type="RefSeq" id="WP_004022423.1">
    <property type="nucleotide sequence ID" value="NZ_CABEIC010000002.1"/>
</dbReference>
<dbReference type="InterPro" id="IPR020904">
    <property type="entry name" value="Sc_DH/Rdtase_CS"/>
</dbReference>
<dbReference type="GeneID" id="32690624"/>
<dbReference type="GO" id="GO:0030497">
    <property type="term" value="P:fatty acid elongation"/>
    <property type="evidence" value="ECO:0007669"/>
    <property type="project" value="TreeGrafter"/>
</dbReference>
<dbReference type="PRINTS" id="PR00081">
    <property type="entry name" value="GDHRDH"/>
</dbReference>
<dbReference type="EMBL" id="CP029604">
    <property type="protein sequence ID" value="AWO85955.1"/>
    <property type="molecule type" value="Genomic_DNA"/>
</dbReference>
<evidence type="ECO:0000256" key="2">
    <source>
        <dbReference type="ARBA" id="ARBA00023002"/>
    </source>
</evidence>
<keyword evidence="2" id="KW-0560">Oxidoreductase</keyword>
<evidence type="ECO:0000313" key="5">
    <source>
        <dbReference type="Proteomes" id="UP000247118"/>
    </source>
</evidence>
<protein>
    <submittedName>
        <fullName evidence="4">KR domain-containing protein</fullName>
    </submittedName>
</protein>
<dbReference type="FunFam" id="3.40.50.720:FF:000084">
    <property type="entry name" value="Short-chain dehydrogenase reductase"/>
    <property type="match status" value="1"/>
</dbReference>
<feature type="domain" description="Ketoreductase" evidence="3">
    <location>
        <begin position="7"/>
        <end position="188"/>
    </location>
</feature>
<accession>A0AAD0KAG9</accession>
<dbReference type="SUPFAM" id="SSF51735">
    <property type="entry name" value="NAD(P)-binding Rossmann-fold domains"/>
    <property type="match status" value="1"/>
</dbReference>
<dbReference type="PROSITE" id="PS00061">
    <property type="entry name" value="ADH_SHORT"/>
    <property type="match status" value="1"/>
</dbReference>
<dbReference type="InterPro" id="IPR057326">
    <property type="entry name" value="KR_dom"/>
</dbReference>
<proteinExistence type="inferred from homology"/>
<name>A0AAD0KAG9_9ACTN</name>
<gene>
    <name evidence="4" type="ORF">DLJ61_22675</name>
</gene>
<dbReference type="Gene3D" id="3.40.50.720">
    <property type="entry name" value="NAD(P)-binding Rossmann-like Domain"/>
    <property type="match status" value="1"/>
</dbReference>
<comment type="similarity">
    <text evidence="1">Belongs to the short-chain dehydrogenases/reductases (SDR) family.</text>
</comment>
<dbReference type="GO" id="GO:0016616">
    <property type="term" value="F:oxidoreductase activity, acting on the CH-OH group of donors, NAD or NADP as acceptor"/>
    <property type="evidence" value="ECO:0007669"/>
    <property type="project" value="TreeGrafter"/>
</dbReference>
<evidence type="ECO:0000256" key="1">
    <source>
        <dbReference type="ARBA" id="ARBA00006484"/>
    </source>
</evidence>
<dbReference type="Proteomes" id="UP000247118">
    <property type="component" value="Chromosome"/>
</dbReference>
<dbReference type="PANTHER" id="PTHR42760">
    <property type="entry name" value="SHORT-CHAIN DEHYDROGENASES/REDUCTASES FAMILY MEMBER"/>
    <property type="match status" value="1"/>
</dbReference>
<evidence type="ECO:0000259" key="3">
    <source>
        <dbReference type="SMART" id="SM00822"/>
    </source>
</evidence>
<dbReference type="PRINTS" id="PR00080">
    <property type="entry name" value="SDRFAMILY"/>
</dbReference>
<dbReference type="PANTHER" id="PTHR42760:SF135">
    <property type="entry name" value="BLL7886 PROTEIN"/>
    <property type="match status" value="1"/>
</dbReference>
<reference evidence="4 5" key="1">
    <citation type="submission" date="2018-05" db="EMBL/GenBank/DDBJ databases">
        <title>Complete genome sequence of Gordonia terrae NRRL B-16283.</title>
        <authorList>
            <person name="Garlena R.A."/>
            <person name="Russell D.A."/>
            <person name="Hatfull G.F."/>
        </authorList>
    </citation>
    <scope>NUCLEOTIDE SEQUENCE [LARGE SCALE GENOMIC DNA]</scope>
    <source>
        <strain evidence="4 5">NRRL B-16283</strain>
    </source>
</reference>
<evidence type="ECO:0000313" key="4">
    <source>
        <dbReference type="EMBL" id="AWO85955.1"/>
    </source>
</evidence>
<sequence length="252" mass="26767">MQPLSGKTVLITGASSGLGEHFARTAVAAGASVVIVAARRIDRLDELATELGAGDCRVVTVPLDVTNRESVATAIATMRAQIEHIDVLVNNAGGGDLHPALTLAESEWNSVLDTNVGGTWRMSQAIAQWSVDRDAPLSIINLSSVLGHRVMPQTTAYATSKAAVLQLTRQLALEWARYGIRVNALCPGYFPTEAAQFADDRVLEAMSRKVPFRRLGHLSELDGPFLLLASDAGRYMSGSTVTVDGALSVNSV</sequence>
<dbReference type="SMART" id="SM00822">
    <property type="entry name" value="PKS_KR"/>
    <property type="match status" value="1"/>
</dbReference>
<dbReference type="AlphaFoldDB" id="A0AAD0KAG9"/>
<dbReference type="InterPro" id="IPR036291">
    <property type="entry name" value="NAD(P)-bd_dom_sf"/>
</dbReference>